<dbReference type="InterPro" id="IPR003018">
    <property type="entry name" value="GAF"/>
</dbReference>
<evidence type="ECO:0000313" key="2">
    <source>
        <dbReference type="EMBL" id="KPC54303.1"/>
    </source>
</evidence>
<dbReference type="EMBL" id="LAQT01000003">
    <property type="protein sequence ID" value="KPC54303.1"/>
    <property type="molecule type" value="Genomic_DNA"/>
</dbReference>
<evidence type="ECO:0000259" key="1">
    <source>
        <dbReference type="SMART" id="SM00065"/>
    </source>
</evidence>
<protein>
    <submittedName>
        <fullName evidence="2">GAF domain protein</fullName>
    </submittedName>
</protein>
<name>A0A0N0GQD0_9NEIS</name>
<dbReference type="OrthoDB" id="9803824at2"/>
<proteinExistence type="predicted"/>
<evidence type="ECO:0000313" key="3">
    <source>
        <dbReference type="Proteomes" id="UP000037939"/>
    </source>
</evidence>
<dbReference type="InterPro" id="IPR029016">
    <property type="entry name" value="GAF-like_dom_sf"/>
</dbReference>
<dbReference type="PANTHER" id="PTHR43102:SF2">
    <property type="entry name" value="GAF DOMAIN-CONTAINING PROTEIN"/>
    <property type="match status" value="1"/>
</dbReference>
<gene>
    <name evidence="2" type="ORF">WG78_06625</name>
</gene>
<comment type="caution">
    <text evidence="2">The sequence shown here is derived from an EMBL/GenBank/DDBJ whole genome shotgun (WGS) entry which is preliminary data.</text>
</comment>
<keyword evidence="3" id="KW-1185">Reference proteome</keyword>
<feature type="domain" description="GAF" evidence="1">
    <location>
        <begin position="26"/>
        <end position="164"/>
    </location>
</feature>
<dbReference type="PATRIC" id="fig|857265.3.peg.1362"/>
<dbReference type="Pfam" id="PF01590">
    <property type="entry name" value="GAF"/>
    <property type="match status" value="1"/>
</dbReference>
<dbReference type="STRING" id="857265.WG78_06625"/>
<dbReference type="SMART" id="SM00065">
    <property type="entry name" value="GAF"/>
    <property type="match status" value="1"/>
</dbReference>
<sequence length="165" mass="18116">MQPPKIPDNEAERIGALRDLLILDTQPEERFDNLTRAATGFFNVPIAVVSLVDSNRQWFKSVQGLNVSETSRDVSFCGHAILDPQNVMVVEDAAQDQRFIDNPLVTGDPDIRFYAGAPLVLHSGATVGTLCLIDRKPRQLGESELQMLADMAKVVVSELEATPKA</sequence>
<dbReference type="AlphaFoldDB" id="A0A0N0GQD0"/>
<organism evidence="2 3">
    <name type="scientific">Amantichitinum ursilacus</name>
    <dbReference type="NCBI Taxonomy" id="857265"/>
    <lineage>
        <taxon>Bacteria</taxon>
        <taxon>Pseudomonadati</taxon>
        <taxon>Pseudomonadota</taxon>
        <taxon>Betaproteobacteria</taxon>
        <taxon>Neisseriales</taxon>
        <taxon>Chitinibacteraceae</taxon>
        <taxon>Amantichitinum</taxon>
    </lineage>
</organism>
<dbReference type="Proteomes" id="UP000037939">
    <property type="component" value="Unassembled WGS sequence"/>
</dbReference>
<reference evidence="2 3" key="1">
    <citation type="submission" date="2015-07" db="EMBL/GenBank/DDBJ databases">
        <title>Draft genome sequence of the Amantichitinum ursilacus IGB-41, a new chitin-degrading bacterium.</title>
        <authorList>
            <person name="Kirstahler P."/>
            <person name="Guenther M."/>
            <person name="Grumaz C."/>
            <person name="Rupp S."/>
            <person name="Zibek S."/>
            <person name="Sohn K."/>
        </authorList>
    </citation>
    <scope>NUCLEOTIDE SEQUENCE [LARGE SCALE GENOMIC DNA]</scope>
    <source>
        <strain evidence="2 3">IGB-41</strain>
    </source>
</reference>
<dbReference type="RefSeq" id="WP_053936986.1">
    <property type="nucleotide sequence ID" value="NZ_LAQT01000003.1"/>
</dbReference>
<dbReference type="PANTHER" id="PTHR43102">
    <property type="entry name" value="SLR1143 PROTEIN"/>
    <property type="match status" value="1"/>
</dbReference>
<accession>A0A0N0GQD0</accession>
<dbReference type="SUPFAM" id="SSF55781">
    <property type="entry name" value="GAF domain-like"/>
    <property type="match status" value="1"/>
</dbReference>
<dbReference type="Gene3D" id="3.30.450.40">
    <property type="match status" value="1"/>
</dbReference>